<evidence type="ECO:0000313" key="1">
    <source>
        <dbReference type="EMBL" id="KAI4342959.1"/>
    </source>
</evidence>
<comment type="caution">
    <text evidence="1">The sequence shown here is derived from an EMBL/GenBank/DDBJ whole genome shotgun (WGS) entry which is preliminary data.</text>
</comment>
<name>A0ACB9P1V3_9MYRT</name>
<gene>
    <name evidence="1" type="ORF">MLD38_027517</name>
</gene>
<keyword evidence="2" id="KW-1185">Reference proteome</keyword>
<accession>A0ACB9P1V3</accession>
<organism evidence="1 2">
    <name type="scientific">Melastoma candidum</name>
    <dbReference type="NCBI Taxonomy" id="119954"/>
    <lineage>
        <taxon>Eukaryota</taxon>
        <taxon>Viridiplantae</taxon>
        <taxon>Streptophyta</taxon>
        <taxon>Embryophyta</taxon>
        <taxon>Tracheophyta</taxon>
        <taxon>Spermatophyta</taxon>
        <taxon>Magnoliopsida</taxon>
        <taxon>eudicotyledons</taxon>
        <taxon>Gunneridae</taxon>
        <taxon>Pentapetalae</taxon>
        <taxon>rosids</taxon>
        <taxon>malvids</taxon>
        <taxon>Myrtales</taxon>
        <taxon>Melastomataceae</taxon>
        <taxon>Melastomatoideae</taxon>
        <taxon>Melastomateae</taxon>
        <taxon>Melastoma</taxon>
    </lineage>
</organism>
<reference evidence="2" key="1">
    <citation type="journal article" date="2023" name="Front. Plant Sci.">
        <title>Chromosomal-level genome assembly of Melastoma candidum provides insights into trichome evolution.</title>
        <authorList>
            <person name="Zhong Y."/>
            <person name="Wu W."/>
            <person name="Sun C."/>
            <person name="Zou P."/>
            <person name="Liu Y."/>
            <person name="Dai S."/>
            <person name="Zhou R."/>
        </authorList>
    </citation>
    <scope>NUCLEOTIDE SEQUENCE [LARGE SCALE GENOMIC DNA]</scope>
</reference>
<evidence type="ECO:0000313" key="2">
    <source>
        <dbReference type="Proteomes" id="UP001057402"/>
    </source>
</evidence>
<dbReference type="Proteomes" id="UP001057402">
    <property type="component" value="Chromosome 7"/>
</dbReference>
<sequence length="490" mass="56642">MQSSAKKRVRRRCEPPPPTPPVDPPGPVLDPEVFSALPRDALGHVFSLLPIKDSVRAGAVCRGFRHSWRHSRVLDFDQEFVVGLSWREQVDVINRVMTRHVGKEVRCFKLWKFDAGDVEEDLRRWIRIATAKKVEEIDLDFAQTARHTKFLHNCLDIKSLKVLKLFSCEVDFRRPLRGLQVLKTLVLNRVLIDEDVIDTIIGHCSHLETLELTFIRNLRQFKVLASDGSHLRVLKLSTCPEILRIILDVPTLTTFHYYGKLPELSLRNLTRLKDAVLIFIPPKGYLDHSLIKKNILPSVTRVEALTINSTFLEGISPKIEEDGRICGQKYKFENLVELQIHLDQGTYCNTHDITSFILKCPKLERLFIDFDYCSFESGVYWELHQKLEVERSPALVSLKMVKLMNVRFQKHQADLMKFLTTKAAKLERMAIFVPKWDRASPTTKEFCIPATGSCYDEFYKTLKLTSAEKFITYNQAEDDSKLQPLHSNWP</sequence>
<dbReference type="EMBL" id="CM042886">
    <property type="protein sequence ID" value="KAI4342959.1"/>
    <property type="molecule type" value="Genomic_DNA"/>
</dbReference>
<proteinExistence type="predicted"/>
<protein>
    <submittedName>
        <fullName evidence="1">Uncharacterized protein</fullName>
    </submittedName>
</protein>